<name>A0AAU9V992_EUPED</name>
<evidence type="ECO:0008006" key="3">
    <source>
        <dbReference type="Google" id="ProtNLM"/>
    </source>
</evidence>
<protein>
    <recommendedName>
        <fullName evidence="3">RNase H type-1 domain-containing protein</fullName>
    </recommendedName>
</protein>
<dbReference type="AlphaFoldDB" id="A0AAU9V992"/>
<dbReference type="EMBL" id="CAKOGL010000031">
    <property type="protein sequence ID" value="CAH2108590.1"/>
    <property type="molecule type" value="Genomic_DNA"/>
</dbReference>
<dbReference type="InterPro" id="IPR012337">
    <property type="entry name" value="RNaseH-like_sf"/>
</dbReference>
<keyword evidence="2" id="KW-1185">Reference proteome</keyword>
<dbReference type="Gene3D" id="3.30.420.10">
    <property type="entry name" value="Ribonuclease H-like superfamily/Ribonuclease H"/>
    <property type="match status" value="1"/>
</dbReference>
<dbReference type="GO" id="GO:0003676">
    <property type="term" value="F:nucleic acid binding"/>
    <property type="evidence" value="ECO:0007669"/>
    <property type="project" value="InterPro"/>
</dbReference>
<accession>A0AAU9V992</accession>
<comment type="caution">
    <text evidence="1">The sequence shown here is derived from an EMBL/GenBank/DDBJ whole genome shotgun (WGS) entry which is preliminary data.</text>
</comment>
<proteinExistence type="predicted"/>
<gene>
    <name evidence="1" type="ORF">EEDITHA_LOCUS22511</name>
</gene>
<evidence type="ECO:0000313" key="1">
    <source>
        <dbReference type="EMBL" id="CAH2108590.1"/>
    </source>
</evidence>
<dbReference type="Proteomes" id="UP001153954">
    <property type="component" value="Unassembled WGS sequence"/>
</dbReference>
<sequence>MAYYVSHLKFGQGVKLKKEISIFSAEALAITAALEFIKKQSNQFWLIITDNTIVLKALDNYKFSANTNFIILKLDISFTIFLEETTKLNYCGHFPI</sequence>
<dbReference type="InterPro" id="IPR036397">
    <property type="entry name" value="RNaseH_sf"/>
</dbReference>
<organism evidence="1 2">
    <name type="scientific">Euphydryas editha</name>
    <name type="common">Edith's checkerspot</name>
    <dbReference type="NCBI Taxonomy" id="104508"/>
    <lineage>
        <taxon>Eukaryota</taxon>
        <taxon>Metazoa</taxon>
        <taxon>Ecdysozoa</taxon>
        <taxon>Arthropoda</taxon>
        <taxon>Hexapoda</taxon>
        <taxon>Insecta</taxon>
        <taxon>Pterygota</taxon>
        <taxon>Neoptera</taxon>
        <taxon>Endopterygota</taxon>
        <taxon>Lepidoptera</taxon>
        <taxon>Glossata</taxon>
        <taxon>Ditrysia</taxon>
        <taxon>Papilionoidea</taxon>
        <taxon>Nymphalidae</taxon>
        <taxon>Nymphalinae</taxon>
        <taxon>Euphydryas</taxon>
    </lineage>
</organism>
<dbReference type="SUPFAM" id="SSF53098">
    <property type="entry name" value="Ribonuclease H-like"/>
    <property type="match status" value="1"/>
</dbReference>
<evidence type="ECO:0000313" key="2">
    <source>
        <dbReference type="Proteomes" id="UP001153954"/>
    </source>
</evidence>
<reference evidence="1" key="1">
    <citation type="submission" date="2022-03" db="EMBL/GenBank/DDBJ databases">
        <authorList>
            <person name="Tunstrom K."/>
        </authorList>
    </citation>
    <scope>NUCLEOTIDE SEQUENCE</scope>
</reference>